<organism evidence="2 3">
    <name type="scientific">Aegilops tauschii subsp. strangulata</name>
    <name type="common">Goatgrass</name>
    <dbReference type="NCBI Taxonomy" id="200361"/>
    <lineage>
        <taxon>Eukaryota</taxon>
        <taxon>Viridiplantae</taxon>
        <taxon>Streptophyta</taxon>
        <taxon>Embryophyta</taxon>
        <taxon>Tracheophyta</taxon>
        <taxon>Spermatophyta</taxon>
        <taxon>Magnoliopsida</taxon>
        <taxon>Liliopsida</taxon>
        <taxon>Poales</taxon>
        <taxon>Poaceae</taxon>
        <taxon>BOP clade</taxon>
        <taxon>Pooideae</taxon>
        <taxon>Triticodae</taxon>
        <taxon>Triticeae</taxon>
        <taxon>Triticinae</taxon>
        <taxon>Aegilops</taxon>
    </lineage>
</organism>
<dbReference type="Gene3D" id="3.30.70.330">
    <property type="match status" value="1"/>
</dbReference>
<dbReference type="InterPro" id="IPR035979">
    <property type="entry name" value="RBD_domain_sf"/>
</dbReference>
<evidence type="ECO:0000259" key="1">
    <source>
        <dbReference type="Pfam" id="PF11835"/>
    </source>
</evidence>
<protein>
    <recommendedName>
        <fullName evidence="1">PTBP1-like RNA recognition motif 2 domain-containing protein</fullName>
    </recommendedName>
</protein>
<sequence>MPTHKFSRREGLLHVRMRQINHPVTMDVLRQLFHRSGSGELLCAFERTVDGEYCVEAYVLFRSRWMADRARAALDGHGVYAGCCFLTIHLLPPTYTAITMPDDDGMAPEYFYDDTPYAEWAAALAAAECHGEVDTATLLMADVRRTDSASVESSPPQLRAFPTPGHDAAFASKLPVVA</sequence>
<feature type="domain" description="PTBP1-like RNA recognition motif 2" evidence="1">
    <location>
        <begin position="10"/>
        <end position="88"/>
    </location>
</feature>
<dbReference type="InterPro" id="IPR021790">
    <property type="entry name" value="PTBP1-like_RRM2"/>
</dbReference>
<dbReference type="SUPFAM" id="SSF54928">
    <property type="entry name" value="RNA-binding domain, RBD"/>
    <property type="match status" value="1"/>
</dbReference>
<dbReference type="GO" id="GO:0003676">
    <property type="term" value="F:nucleic acid binding"/>
    <property type="evidence" value="ECO:0007669"/>
    <property type="project" value="InterPro"/>
</dbReference>
<reference evidence="2" key="3">
    <citation type="journal article" date="2017" name="Nature">
        <title>Genome sequence of the progenitor of the wheat D genome Aegilops tauschii.</title>
        <authorList>
            <person name="Luo M.C."/>
            <person name="Gu Y.Q."/>
            <person name="Puiu D."/>
            <person name="Wang H."/>
            <person name="Twardziok S.O."/>
            <person name="Deal K.R."/>
            <person name="Huo N."/>
            <person name="Zhu T."/>
            <person name="Wang L."/>
            <person name="Wang Y."/>
            <person name="McGuire P.E."/>
            <person name="Liu S."/>
            <person name="Long H."/>
            <person name="Ramasamy R.K."/>
            <person name="Rodriguez J.C."/>
            <person name="Van S.L."/>
            <person name="Yuan L."/>
            <person name="Wang Z."/>
            <person name="Xia Z."/>
            <person name="Xiao L."/>
            <person name="Anderson O.D."/>
            <person name="Ouyang S."/>
            <person name="Liang Y."/>
            <person name="Zimin A.V."/>
            <person name="Pertea G."/>
            <person name="Qi P."/>
            <person name="Bennetzen J.L."/>
            <person name="Dai X."/>
            <person name="Dawson M.W."/>
            <person name="Muller H.G."/>
            <person name="Kugler K."/>
            <person name="Rivarola-Duarte L."/>
            <person name="Spannagl M."/>
            <person name="Mayer K.F.X."/>
            <person name="Lu F.H."/>
            <person name="Bevan M.W."/>
            <person name="Leroy P."/>
            <person name="Li P."/>
            <person name="You F.M."/>
            <person name="Sun Q."/>
            <person name="Liu Z."/>
            <person name="Lyons E."/>
            <person name="Wicker T."/>
            <person name="Salzberg S.L."/>
            <person name="Devos K.M."/>
            <person name="Dvorak J."/>
        </authorList>
    </citation>
    <scope>NUCLEOTIDE SEQUENCE [LARGE SCALE GENOMIC DNA]</scope>
    <source>
        <strain evidence="2">cv. AL8/78</strain>
    </source>
</reference>
<proteinExistence type="predicted"/>
<dbReference type="Pfam" id="PF11835">
    <property type="entry name" value="RRM_8"/>
    <property type="match status" value="1"/>
</dbReference>
<reference evidence="3" key="2">
    <citation type="journal article" date="2017" name="Nat. Plants">
        <title>The Aegilops tauschii genome reveals multiple impacts of transposons.</title>
        <authorList>
            <person name="Zhao G."/>
            <person name="Zou C."/>
            <person name="Li K."/>
            <person name="Wang K."/>
            <person name="Li T."/>
            <person name="Gao L."/>
            <person name="Zhang X."/>
            <person name="Wang H."/>
            <person name="Yang Z."/>
            <person name="Liu X."/>
            <person name="Jiang W."/>
            <person name="Mao L."/>
            <person name="Kong X."/>
            <person name="Jiao Y."/>
            <person name="Jia J."/>
        </authorList>
    </citation>
    <scope>NUCLEOTIDE SEQUENCE [LARGE SCALE GENOMIC DNA]</scope>
    <source>
        <strain evidence="3">cv. AL8/78</strain>
    </source>
</reference>
<evidence type="ECO:0000313" key="3">
    <source>
        <dbReference type="Proteomes" id="UP000015105"/>
    </source>
</evidence>
<dbReference type="Gramene" id="AET5Gv20280800.1">
    <property type="protein sequence ID" value="AET5Gv20280800.1"/>
    <property type="gene ID" value="AET5Gv20280800"/>
</dbReference>
<evidence type="ECO:0000313" key="2">
    <source>
        <dbReference type="EnsemblPlants" id="AET5Gv20280800.1"/>
    </source>
</evidence>
<dbReference type="EnsemblPlants" id="AET5Gv20280800.1">
    <property type="protein sequence ID" value="AET5Gv20280800.1"/>
    <property type="gene ID" value="AET5Gv20280800"/>
</dbReference>
<name>A0A453K3Q9_AEGTS</name>
<reference evidence="3" key="1">
    <citation type="journal article" date="2014" name="Science">
        <title>Ancient hybridizations among the ancestral genomes of bread wheat.</title>
        <authorList>
            <consortium name="International Wheat Genome Sequencing Consortium,"/>
            <person name="Marcussen T."/>
            <person name="Sandve S.R."/>
            <person name="Heier L."/>
            <person name="Spannagl M."/>
            <person name="Pfeifer M."/>
            <person name="Jakobsen K.S."/>
            <person name="Wulff B.B."/>
            <person name="Steuernagel B."/>
            <person name="Mayer K.F."/>
            <person name="Olsen O.A."/>
        </authorList>
    </citation>
    <scope>NUCLEOTIDE SEQUENCE [LARGE SCALE GENOMIC DNA]</scope>
    <source>
        <strain evidence="3">cv. AL8/78</strain>
    </source>
</reference>
<reference evidence="2" key="5">
    <citation type="journal article" date="2021" name="G3 (Bethesda)">
        <title>Aegilops tauschii genome assembly Aet v5.0 features greater sequence contiguity and improved annotation.</title>
        <authorList>
            <person name="Wang L."/>
            <person name="Zhu T."/>
            <person name="Rodriguez J.C."/>
            <person name="Deal K.R."/>
            <person name="Dubcovsky J."/>
            <person name="McGuire P.E."/>
            <person name="Lux T."/>
            <person name="Spannagl M."/>
            <person name="Mayer K.F.X."/>
            <person name="Baldrich P."/>
            <person name="Meyers B.C."/>
            <person name="Huo N."/>
            <person name="Gu Y.Q."/>
            <person name="Zhou H."/>
            <person name="Devos K.M."/>
            <person name="Bennetzen J.L."/>
            <person name="Unver T."/>
            <person name="Budak H."/>
            <person name="Gulick P.J."/>
            <person name="Galiba G."/>
            <person name="Kalapos B."/>
            <person name="Nelson D.R."/>
            <person name="Li P."/>
            <person name="You F.M."/>
            <person name="Luo M.C."/>
            <person name="Dvorak J."/>
        </authorList>
    </citation>
    <scope>NUCLEOTIDE SEQUENCE [LARGE SCALE GENOMIC DNA]</scope>
    <source>
        <strain evidence="2">cv. AL8/78</strain>
    </source>
</reference>
<keyword evidence="3" id="KW-1185">Reference proteome</keyword>
<dbReference type="AlphaFoldDB" id="A0A453K3Q9"/>
<reference evidence="2" key="4">
    <citation type="submission" date="2019-03" db="UniProtKB">
        <authorList>
            <consortium name="EnsemblPlants"/>
        </authorList>
    </citation>
    <scope>IDENTIFICATION</scope>
</reference>
<dbReference type="Proteomes" id="UP000015105">
    <property type="component" value="Chromosome 5D"/>
</dbReference>
<accession>A0A453K3Q9</accession>
<dbReference type="InterPro" id="IPR012677">
    <property type="entry name" value="Nucleotide-bd_a/b_plait_sf"/>
</dbReference>